<evidence type="ECO:0000313" key="3">
    <source>
        <dbReference type="Proteomes" id="UP000183567"/>
    </source>
</evidence>
<dbReference type="InterPro" id="IPR011990">
    <property type="entry name" value="TPR-like_helical_dom_sf"/>
</dbReference>
<comment type="caution">
    <text evidence="2">The sequence shown here is derived from an EMBL/GenBank/DDBJ whole genome shotgun (WGS) entry which is preliminary data.</text>
</comment>
<dbReference type="EMBL" id="LVVM01000584">
    <property type="protein sequence ID" value="OJA20373.1"/>
    <property type="molecule type" value="Genomic_DNA"/>
</dbReference>
<evidence type="ECO:0008006" key="4">
    <source>
        <dbReference type="Google" id="ProtNLM"/>
    </source>
</evidence>
<feature type="compositionally biased region" description="Acidic residues" evidence="1">
    <location>
        <begin position="347"/>
        <end position="370"/>
    </location>
</feature>
<feature type="compositionally biased region" description="Polar residues" evidence="1">
    <location>
        <begin position="96"/>
        <end position="120"/>
    </location>
</feature>
<protein>
    <recommendedName>
        <fullName evidence="4">TPR-like protein</fullName>
    </recommendedName>
</protein>
<feature type="compositionally biased region" description="Low complexity" evidence="1">
    <location>
        <begin position="14"/>
        <end position="26"/>
    </location>
</feature>
<gene>
    <name evidence="2" type="ORF">AZE42_09495</name>
</gene>
<keyword evidence="3" id="KW-1185">Reference proteome</keyword>
<dbReference type="AlphaFoldDB" id="A0A1J8QHJ1"/>
<feature type="region of interest" description="Disordered" evidence="1">
    <location>
        <begin position="1"/>
        <end position="26"/>
    </location>
</feature>
<dbReference type="Gene3D" id="1.25.40.10">
    <property type="entry name" value="Tetratricopeptide repeat domain"/>
    <property type="match status" value="1"/>
</dbReference>
<dbReference type="STRING" id="180088.A0A1J8QHJ1"/>
<reference evidence="2 3" key="1">
    <citation type="submission" date="2016-03" db="EMBL/GenBank/DDBJ databases">
        <title>Comparative genomics of the ectomycorrhizal sister species Rhizopogon vinicolor and Rhizopogon vesiculosus (Basidiomycota: Boletales) reveals a divergence of the mating type B locus.</title>
        <authorList>
            <person name="Mujic A.B."/>
            <person name="Kuo A."/>
            <person name="Tritt A."/>
            <person name="Lipzen A."/>
            <person name="Chen C."/>
            <person name="Johnson J."/>
            <person name="Sharma A."/>
            <person name="Barry K."/>
            <person name="Grigoriev I.V."/>
            <person name="Spatafora J.W."/>
        </authorList>
    </citation>
    <scope>NUCLEOTIDE SEQUENCE [LARGE SCALE GENOMIC DNA]</scope>
    <source>
        <strain evidence="2 3">AM-OR11-056</strain>
    </source>
</reference>
<proteinExistence type="predicted"/>
<dbReference type="OrthoDB" id="1914839at2759"/>
<evidence type="ECO:0000256" key="1">
    <source>
        <dbReference type="SAM" id="MobiDB-lite"/>
    </source>
</evidence>
<dbReference type="SUPFAM" id="SSF48452">
    <property type="entry name" value="TPR-like"/>
    <property type="match status" value="1"/>
</dbReference>
<name>A0A1J8QHJ1_9AGAM</name>
<evidence type="ECO:0000313" key="2">
    <source>
        <dbReference type="EMBL" id="OJA20373.1"/>
    </source>
</evidence>
<dbReference type="Proteomes" id="UP000183567">
    <property type="component" value="Unassembled WGS sequence"/>
</dbReference>
<accession>A0A1J8QHJ1</accession>
<feature type="region of interest" description="Disordered" evidence="1">
    <location>
        <begin position="342"/>
        <end position="370"/>
    </location>
</feature>
<organism evidence="2 3">
    <name type="scientific">Rhizopogon vesiculosus</name>
    <dbReference type="NCBI Taxonomy" id="180088"/>
    <lineage>
        <taxon>Eukaryota</taxon>
        <taxon>Fungi</taxon>
        <taxon>Dikarya</taxon>
        <taxon>Basidiomycota</taxon>
        <taxon>Agaricomycotina</taxon>
        <taxon>Agaricomycetes</taxon>
        <taxon>Agaricomycetidae</taxon>
        <taxon>Boletales</taxon>
        <taxon>Suillineae</taxon>
        <taxon>Rhizopogonaceae</taxon>
        <taxon>Rhizopogon</taxon>
    </lineage>
</organism>
<dbReference type="CDD" id="cd24142">
    <property type="entry name" value="ACL4-like"/>
    <property type="match status" value="1"/>
</dbReference>
<sequence length="370" mass="40429">MGRTRTKVKKSAPVVTNSLQSSSNSQTPAISALLEKAQDLIVQCDFPLAHKFIERVLARDDGSVNEKNQAKEMMGVVLLETGEVDEAREAIIPDLASTTSDGSFTPTTISASLSRPTTQLKGKAPSPIQEDEREGDDEAKSNIVRAYIGMVELWMDPEYDLCFDPSASSNCDSLLATALQIDPHNLEALQSLASVRLSQEKPEEALAALRTFPPSLSDTPLARNQALVATLPLPVRLVRAKLLLECGAYHDALDVLEGVLASDDTSVEGWYLMGWGWWLVAERRKEGGEVEGSEGLTWEDIARDSRDCLETCRTLHQSQADPDTPILEHVQELLGTLDALGILPSPVEDDEEGNGDNWEDLSDDEDVEMS</sequence>
<feature type="compositionally biased region" description="Basic residues" evidence="1">
    <location>
        <begin position="1"/>
        <end position="10"/>
    </location>
</feature>
<feature type="region of interest" description="Disordered" evidence="1">
    <location>
        <begin position="95"/>
        <end position="139"/>
    </location>
</feature>